<dbReference type="AlphaFoldDB" id="A0A2Z5FU67"/>
<sequence length="193" mass="19947">MSDPNAPFTLIDRTKSQARGIPSEIEAAASPCRPSILQVYESAARMNDDQRIVILAVKNTGTTACRIEGYPTIGLVDESGASIAQIVVRQTGESSLSATISAPTQDAAAKKVPVDVVLPPAAQGTFEIGWSSGEQCPLASRIVISMPQIPTPGDGTASADLPPNVSGVFTINHPINVCHGEIQVSALTASAAV</sequence>
<evidence type="ECO:0000313" key="3">
    <source>
        <dbReference type="Proteomes" id="UP000253606"/>
    </source>
</evidence>
<reference evidence="2 3" key="1">
    <citation type="journal article" date="2018" name="Front. Microbiol.">
        <title>Hydrolytic Capabilities as a Key to Environmental Success: Chitinolytic and Cellulolytic Acidobacteria From Acidic Sub-arctic Soils and Boreal Peatlands.</title>
        <authorList>
            <person name="Belova S.E."/>
            <person name="Ravin N.V."/>
            <person name="Pankratov T.A."/>
            <person name="Rakitin A.L."/>
            <person name="Ivanova A.A."/>
            <person name="Beletsky A.V."/>
            <person name="Mardanov A.V."/>
            <person name="Sinninghe Damste J.S."/>
            <person name="Dedysh S.N."/>
        </authorList>
    </citation>
    <scope>NUCLEOTIDE SEQUENCE [LARGE SCALE GENOMIC DNA]</scope>
    <source>
        <strain evidence="2 3">SBC82</strain>
    </source>
</reference>
<dbReference type="Pfam" id="PF14016">
    <property type="entry name" value="DUF4232"/>
    <property type="match status" value="1"/>
</dbReference>
<keyword evidence="3" id="KW-1185">Reference proteome</keyword>
<dbReference type="Proteomes" id="UP000253606">
    <property type="component" value="Chromosome"/>
</dbReference>
<evidence type="ECO:0000313" key="2">
    <source>
        <dbReference type="EMBL" id="AXC10383.1"/>
    </source>
</evidence>
<organism evidence="2 3">
    <name type="scientific">Acidisarcina polymorpha</name>
    <dbReference type="NCBI Taxonomy" id="2211140"/>
    <lineage>
        <taxon>Bacteria</taxon>
        <taxon>Pseudomonadati</taxon>
        <taxon>Acidobacteriota</taxon>
        <taxon>Terriglobia</taxon>
        <taxon>Terriglobales</taxon>
        <taxon>Acidobacteriaceae</taxon>
        <taxon>Acidisarcina</taxon>
    </lineage>
</organism>
<accession>A0A2Z5FU67</accession>
<feature type="domain" description="DUF4232" evidence="1">
    <location>
        <begin position="32"/>
        <end position="186"/>
    </location>
</feature>
<gene>
    <name evidence="2" type="ORF">ACPOL_1032</name>
</gene>
<dbReference type="InterPro" id="IPR025326">
    <property type="entry name" value="DUF4232"/>
</dbReference>
<dbReference type="KEGG" id="abas:ACPOL_1032"/>
<protein>
    <recommendedName>
        <fullName evidence="1">DUF4232 domain-containing protein</fullName>
    </recommendedName>
</protein>
<evidence type="ECO:0000259" key="1">
    <source>
        <dbReference type="Pfam" id="PF14016"/>
    </source>
</evidence>
<proteinExistence type="predicted"/>
<name>A0A2Z5FU67_9BACT</name>
<dbReference type="EMBL" id="CP030840">
    <property type="protein sequence ID" value="AXC10383.1"/>
    <property type="molecule type" value="Genomic_DNA"/>
</dbReference>